<accession>A0ABT8E157</accession>
<organism evidence="13 14">
    <name type="scientific">Fictibacillus terranigra</name>
    <dbReference type="NCBI Taxonomy" id="3058424"/>
    <lineage>
        <taxon>Bacteria</taxon>
        <taxon>Bacillati</taxon>
        <taxon>Bacillota</taxon>
        <taxon>Bacilli</taxon>
        <taxon>Bacillales</taxon>
        <taxon>Fictibacillaceae</taxon>
        <taxon>Fictibacillus</taxon>
    </lineage>
</organism>
<dbReference type="InterPro" id="IPR001509">
    <property type="entry name" value="Epimerase_deHydtase"/>
</dbReference>
<keyword evidence="8" id="KW-0299">Galactose metabolism</keyword>
<keyword evidence="10 11" id="KW-0119">Carbohydrate metabolism</keyword>
<evidence type="ECO:0000256" key="1">
    <source>
        <dbReference type="ARBA" id="ARBA00000083"/>
    </source>
</evidence>
<reference evidence="13" key="1">
    <citation type="submission" date="2023-06" db="EMBL/GenBank/DDBJ databases">
        <title>Draft Genome Sequences of Representative Paenibacillus Polymyxa, Bacillus cereus, Fictibacillus sp., and Brevibacillus agri Strains Isolated from Amazonian Dark Earth.</title>
        <authorList>
            <person name="Pellegrinetti T.A."/>
            <person name="Cunha I.C.M."/>
            <person name="Chaves M.G."/>
            <person name="Freitas A.S."/>
            <person name="Silva A.V.R."/>
            <person name="Tsai S.M."/>
            <person name="Mendes L.W."/>
        </authorList>
    </citation>
    <scope>NUCLEOTIDE SEQUENCE</scope>
    <source>
        <strain evidence="13">CENA-BCM004</strain>
    </source>
</reference>
<dbReference type="Gene3D" id="3.40.50.720">
    <property type="entry name" value="NAD(P)-binding Rossmann-like Domain"/>
    <property type="match status" value="1"/>
</dbReference>
<dbReference type="Proteomes" id="UP001168694">
    <property type="component" value="Unassembled WGS sequence"/>
</dbReference>
<sequence>MAILVTGGAGYIGSHTVLYLLEKGEEVIVFDNLQKGHRKAVMKDVPFYEGDLHDSSLLDTVFSKHNIEAAIHFAANSLVGESVKDPISYYRNNVSGSLNLVDRMVKNGVKKIVFSSTAAVYGEPENVPIQESDRTQPTNPYGETKLAIERLLHWADQAYGLKSVALRYFNAAGADPKGRIGEDHTPESHLIPIILEAALGKRPHVSVFGEDYATEDGTCVRDYIHVMDLADAHYRALEKLKSTNESSVYNLGNGKGFSVKQVIGTCRSVTGRTIEAVASPRRAGDPAILIASSQKARDELGWIPKYPNLNQIVEHAWNWHLNHPDGYADGGSDDGLK</sequence>
<dbReference type="Pfam" id="PF01370">
    <property type="entry name" value="Epimerase"/>
    <property type="match status" value="1"/>
</dbReference>
<dbReference type="EMBL" id="JAUHLN010000001">
    <property type="protein sequence ID" value="MDN4071640.1"/>
    <property type="molecule type" value="Genomic_DNA"/>
</dbReference>
<comment type="subunit">
    <text evidence="11">Homodimer.</text>
</comment>
<comment type="catalytic activity">
    <reaction evidence="1 11">
        <text>UDP-alpha-D-glucose = UDP-alpha-D-galactose</text>
        <dbReference type="Rhea" id="RHEA:22168"/>
        <dbReference type="ChEBI" id="CHEBI:58885"/>
        <dbReference type="ChEBI" id="CHEBI:66914"/>
        <dbReference type="EC" id="5.1.3.2"/>
    </reaction>
</comment>
<keyword evidence="9 11" id="KW-0413">Isomerase</keyword>
<dbReference type="NCBIfam" id="TIGR01179">
    <property type="entry name" value="galE"/>
    <property type="match status" value="1"/>
</dbReference>
<gene>
    <name evidence="13" type="primary">galE</name>
    <name evidence="13" type="ORF">QYF49_01155</name>
</gene>
<dbReference type="PANTHER" id="PTHR43725">
    <property type="entry name" value="UDP-GLUCOSE 4-EPIMERASE"/>
    <property type="match status" value="1"/>
</dbReference>
<dbReference type="GO" id="GO:0003978">
    <property type="term" value="F:UDP-glucose 4-epimerase activity"/>
    <property type="evidence" value="ECO:0007669"/>
    <property type="project" value="UniProtKB-EC"/>
</dbReference>
<proteinExistence type="inferred from homology"/>
<dbReference type="EC" id="5.1.3.2" evidence="5 11"/>
<protein>
    <recommendedName>
        <fullName evidence="6 11">UDP-glucose 4-epimerase</fullName>
        <ecNumber evidence="5 11">5.1.3.2</ecNumber>
    </recommendedName>
</protein>
<evidence type="ECO:0000256" key="3">
    <source>
        <dbReference type="ARBA" id="ARBA00004947"/>
    </source>
</evidence>
<dbReference type="InterPro" id="IPR036291">
    <property type="entry name" value="NAD(P)-bd_dom_sf"/>
</dbReference>
<dbReference type="InterPro" id="IPR005886">
    <property type="entry name" value="UDP_G4E"/>
</dbReference>
<name>A0ABT8E157_9BACL</name>
<evidence type="ECO:0000256" key="8">
    <source>
        <dbReference type="ARBA" id="ARBA00023144"/>
    </source>
</evidence>
<keyword evidence="7 11" id="KW-0520">NAD</keyword>
<evidence type="ECO:0000256" key="7">
    <source>
        <dbReference type="ARBA" id="ARBA00023027"/>
    </source>
</evidence>
<evidence type="ECO:0000313" key="13">
    <source>
        <dbReference type="EMBL" id="MDN4071640.1"/>
    </source>
</evidence>
<keyword evidence="14" id="KW-1185">Reference proteome</keyword>
<evidence type="ECO:0000256" key="2">
    <source>
        <dbReference type="ARBA" id="ARBA00001911"/>
    </source>
</evidence>
<evidence type="ECO:0000256" key="10">
    <source>
        <dbReference type="ARBA" id="ARBA00023277"/>
    </source>
</evidence>
<comment type="cofactor">
    <cofactor evidence="2 11">
        <name>NAD(+)</name>
        <dbReference type="ChEBI" id="CHEBI:57540"/>
    </cofactor>
</comment>
<evidence type="ECO:0000256" key="9">
    <source>
        <dbReference type="ARBA" id="ARBA00023235"/>
    </source>
</evidence>
<evidence type="ECO:0000256" key="5">
    <source>
        <dbReference type="ARBA" id="ARBA00013189"/>
    </source>
</evidence>
<dbReference type="Gene3D" id="3.90.25.10">
    <property type="entry name" value="UDP-galactose 4-epimerase, domain 1"/>
    <property type="match status" value="1"/>
</dbReference>
<comment type="pathway">
    <text evidence="3 11">Carbohydrate metabolism; galactose metabolism.</text>
</comment>
<evidence type="ECO:0000256" key="4">
    <source>
        <dbReference type="ARBA" id="ARBA00007637"/>
    </source>
</evidence>
<comment type="similarity">
    <text evidence="4 11">Belongs to the NAD(P)-dependent epimerase/dehydratase family.</text>
</comment>
<comment type="caution">
    <text evidence="13">The sequence shown here is derived from an EMBL/GenBank/DDBJ whole genome shotgun (WGS) entry which is preliminary data.</text>
</comment>
<evidence type="ECO:0000256" key="6">
    <source>
        <dbReference type="ARBA" id="ARBA00018569"/>
    </source>
</evidence>
<dbReference type="SUPFAM" id="SSF51735">
    <property type="entry name" value="NAD(P)-binding Rossmann-fold domains"/>
    <property type="match status" value="1"/>
</dbReference>
<dbReference type="PANTHER" id="PTHR43725:SF53">
    <property type="entry name" value="UDP-ARABINOSE 4-EPIMERASE 1"/>
    <property type="match status" value="1"/>
</dbReference>
<dbReference type="CDD" id="cd05247">
    <property type="entry name" value="UDP_G4E_1_SDR_e"/>
    <property type="match status" value="1"/>
</dbReference>
<evidence type="ECO:0000256" key="11">
    <source>
        <dbReference type="RuleBase" id="RU366046"/>
    </source>
</evidence>
<evidence type="ECO:0000313" key="14">
    <source>
        <dbReference type="Proteomes" id="UP001168694"/>
    </source>
</evidence>
<dbReference type="RefSeq" id="WP_290397805.1">
    <property type="nucleotide sequence ID" value="NZ_JAUHLN010000001.1"/>
</dbReference>
<evidence type="ECO:0000259" key="12">
    <source>
        <dbReference type="Pfam" id="PF01370"/>
    </source>
</evidence>
<feature type="domain" description="NAD-dependent epimerase/dehydratase" evidence="12">
    <location>
        <begin position="3"/>
        <end position="252"/>
    </location>
</feature>